<keyword evidence="1" id="KW-0805">Transcription regulation</keyword>
<accession>A0A917BA99</accession>
<dbReference type="RefSeq" id="WP_188679419.1">
    <property type="nucleotide sequence ID" value="NZ_BMGP01000005.1"/>
</dbReference>
<name>A0A917BA99_9MICO</name>
<dbReference type="InterPro" id="IPR029016">
    <property type="entry name" value="GAF-like_dom_sf"/>
</dbReference>
<keyword evidence="6" id="KW-1185">Reference proteome</keyword>
<proteinExistence type="predicted"/>
<dbReference type="Proteomes" id="UP000598775">
    <property type="component" value="Unassembled WGS sequence"/>
</dbReference>
<evidence type="ECO:0000256" key="2">
    <source>
        <dbReference type="ARBA" id="ARBA00023163"/>
    </source>
</evidence>
<dbReference type="InterPro" id="IPR003018">
    <property type="entry name" value="GAF"/>
</dbReference>
<evidence type="ECO:0000256" key="3">
    <source>
        <dbReference type="SAM" id="MobiDB-lite"/>
    </source>
</evidence>
<sequence>MQNPYSVTPAAVRHAGEIAYETRVEAGLFVPGVRPLVEESWQRSLELHLDPDRIVPSFDLDDEGLREYRREHPLSLVLPVIHRLLIQHTFDTGLIIAVGDQAGRLLWIDGDRESRRTAEGMLFVEGANWSEKSVGTSAPGTALALDHGIQIGGAEHFYRIVHPWSCTAVPVHDPATGDILGVVDITGGDNAVLPTTLPLLEAAVAAAEAELRIHQLTAREHTRAAPRVITLQSPVRVVSNRPPSRARGSSAAEPQSQPSTDALQLSVLGRELGRLTSGSRVIELSARHSEILTLLAWHRHGLSAEQLADKLYSGAGANAHSVATLRAEMVRLRAVLADTQTGLQLSSRPYRLSGPLDLDAHRVLAFLERGAHRVALAAYSGPVLLGSAAPGIVEIRAEVSSNVRESLLSDGSVEVLLDYTRSDECAYDREVWVQCLQRLPARSPKRASVVARIERIDAELAR</sequence>
<keyword evidence="2" id="KW-0804">Transcription</keyword>
<organism evidence="5 6">
    <name type="scientific">Subtercola lobariae</name>
    <dbReference type="NCBI Taxonomy" id="1588641"/>
    <lineage>
        <taxon>Bacteria</taxon>
        <taxon>Bacillati</taxon>
        <taxon>Actinomycetota</taxon>
        <taxon>Actinomycetes</taxon>
        <taxon>Micrococcales</taxon>
        <taxon>Microbacteriaceae</taxon>
        <taxon>Subtercola</taxon>
    </lineage>
</organism>
<protein>
    <submittedName>
        <fullName evidence="5">Transcriptional regulator</fullName>
    </submittedName>
</protein>
<dbReference type="InterPro" id="IPR036388">
    <property type="entry name" value="WH-like_DNA-bd_sf"/>
</dbReference>
<comment type="caution">
    <text evidence="5">The sequence shown here is derived from an EMBL/GenBank/DDBJ whole genome shotgun (WGS) entry which is preliminary data.</text>
</comment>
<evidence type="ECO:0000259" key="4">
    <source>
        <dbReference type="Pfam" id="PF01590"/>
    </source>
</evidence>
<dbReference type="AlphaFoldDB" id="A0A917BA99"/>
<reference evidence="5 6" key="1">
    <citation type="journal article" date="2014" name="Int. J. Syst. Evol. Microbiol.">
        <title>Complete genome sequence of Corynebacterium casei LMG S-19264T (=DSM 44701T), isolated from a smear-ripened cheese.</title>
        <authorList>
            <consortium name="US DOE Joint Genome Institute (JGI-PGF)"/>
            <person name="Walter F."/>
            <person name="Albersmeier A."/>
            <person name="Kalinowski J."/>
            <person name="Ruckert C."/>
        </authorList>
    </citation>
    <scope>NUCLEOTIDE SEQUENCE [LARGE SCALE GENOMIC DNA]</scope>
    <source>
        <strain evidence="5 6">CGMCC 1.12976</strain>
    </source>
</reference>
<feature type="region of interest" description="Disordered" evidence="3">
    <location>
        <begin position="234"/>
        <end position="261"/>
    </location>
</feature>
<evidence type="ECO:0000256" key="1">
    <source>
        <dbReference type="ARBA" id="ARBA00023015"/>
    </source>
</evidence>
<evidence type="ECO:0000313" key="6">
    <source>
        <dbReference type="Proteomes" id="UP000598775"/>
    </source>
</evidence>
<dbReference type="EMBL" id="BMGP01000005">
    <property type="protein sequence ID" value="GGF34165.1"/>
    <property type="molecule type" value="Genomic_DNA"/>
</dbReference>
<gene>
    <name evidence="5" type="ORF">GCM10011399_29190</name>
</gene>
<dbReference type="Gene3D" id="3.30.450.40">
    <property type="match status" value="1"/>
</dbReference>
<evidence type="ECO:0000313" key="5">
    <source>
        <dbReference type="EMBL" id="GGF34165.1"/>
    </source>
</evidence>
<dbReference type="Gene3D" id="1.10.10.10">
    <property type="entry name" value="Winged helix-like DNA-binding domain superfamily/Winged helix DNA-binding domain"/>
    <property type="match status" value="1"/>
</dbReference>
<feature type="compositionally biased region" description="Polar residues" evidence="3">
    <location>
        <begin position="252"/>
        <end position="261"/>
    </location>
</feature>
<dbReference type="Pfam" id="PF01590">
    <property type="entry name" value="GAF"/>
    <property type="match status" value="1"/>
</dbReference>
<feature type="domain" description="GAF" evidence="4">
    <location>
        <begin position="115"/>
        <end position="210"/>
    </location>
</feature>